<evidence type="ECO:0008006" key="3">
    <source>
        <dbReference type="Google" id="ProtNLM"/>
    </source>
</evidence>
<dbReference type="Gene3D" id="2.60.200.60">
    <property type="match status" value="1"/>
</dbReference>
<protein>
    <recommendedName>
        <fullName evidence="3">Type VI secretion protein</fullName>
    </recommendedName>
</protein>
<gene>
    <name evidence="1" type="ORF">DSM25559_4825</name>
</gene>
<dbReference type="RefSeq" id="WP_077122787.1">
    <property type="nucleotide sequence ID" value="NZ_FMUE01000019.1"/>
</dbReference>
<dbReference type="InterPro" id="IPR008727">
    <property type="entry name" value="PAAR_motif"/>
</dbReference>
<proteinExistence type="predicted"/>
<evidence type="ECO:0000313" key="1">
    <source>
        <dbReference type="EMBL" id="SCX35151.1"/>
    </source>
</evidence>
<accession>A0A1R3U953</accession>
<dbReference type="CDD" id="cd14738">
    <property type="entry name" value="PAAR_2"/>
    <property type="match status" value="1"/>
</dbReference>
<dbReference type="Pfam" id="PF05488">
    <property type="entry name" value="PAAR_motif"/>
    <property type="match status" value="1"/>
</dbReference>
<reference evidence="2" key="1">
    <citation type="submission" date="2016-10" db="EMBL/GenBank/DDBJ databases">
        <authorList>
            <person name="Wibberg D."/>
        </authorList>
    </citation>
    <scope>NUCLEOTIDE SEQUENCE [LARGE SCALE GENOMIC DNA]</scope>
</reference>
<dbReference type="STRING" id="1907666.DSM25559_4825"/>
<dbReference type="Proteomes" id="UP000187891">
    <property type="component" value="Unassembled WGS sequence"/>
</dbReference>
<evidence type="ECO:0000313" key="2">
    <source>
        <dbReference type="Proteomes" id="UP000187891"/>
    </source>
</evidence>
<dbReference type="EMBL" id="FMUE01000019">
    <property type="protein sequence ID" value="SCX35151.1"/>
    <property type="molecule type" value="Genomic_DNA"/>
</dbReference>
<dbReference type="AlphaFoldDB" id="A0A1R3U953"/>
<name>A0A1R3U953_9HYPH</name>
<sequence length="102" mass="10507">MSRSSPVTLKGHMHICPLVDPGPKPHIGGPVMLTQQSFVTVEGVPITTVGDSLLCTGVPTTSDKITGGSSVANIEGKKIARLGDACAHGGKLVQGVSWITFE</sequence>
<organism evidence="1 2">
    <name type="scientific">Agrobacterium rosae</name>
    <dbReference type="NCBI Taxonomy" id="1972867"/>
    <lineage>
        <taxon>Bacteria</taxon>
        <taxon>Pseudomonadati</taxon>
        <taxon>Pseudomonadota</taxon>
        <taxon>Alphaproteobacteria</taxon>
        <taxon>Hyphomicrobiales</taxon>
        <taxon>Rhizobiaceae</taxon>
        <taxon>Rhizobium/Agrobacterium group</taxon>
        <taxon>Agrobacterium</taxon>
    </lineage>
</organism>